<reference evidence="1 2" key="1">
    <citation type="submission" date="2019-03" db="EMBL/GenBank/DDBJ databases">
        <title>Genomic Encyclopedia of Type Strains, Phase IV (KMG-IV): sequencing the most valuable type-strain genomes for metagenomic binning, comparative biology and taxonomic classification.</title>
        <authorList>
            <person name="Goeker M."/>
        </authorList>
    </citation>
    <scope>NUCLEOTIDE SEQUENCE [LARGE SCALE GENOMIC DNA]</scope>
    <source>
        <strain evidence="1 2">DSM 100059</strain>
    </source>
</reference>
<comment type="caution">
    <text evidence="1">The sequence shown here is derived from an EMBL/GenBank/DDBJ whole genome shotgun (WGS) entry which is preliminary data.</text>
</comment>
<dbReference type="PANTHER" id="PTHR39206">
    <property type="entry name" value="SLL8004 PROTEIN"/>
    <property type="match status" value="1"/>
</dbReference>
<evidence type="ECO:0000313" key="1">
    <source>
        <dbReference type="EMBL" id="TDW97254.1"/>
    </source>
</evidence>
<accession>A0A4R8DIV6</accession>
<evidence type="ECO:0000313" key="2">
    <source>
        <dbReference type="Proteomes" id="UP000294498"/>
    </source>
</evidence>
<organism evidence="1 2">
    <name type="scientific">Dinghuibacter silviterrae</name>
    <dbReference type="NCBI Taxonomy" id="1539049"/>
    <lineage>
        <taxon>Bacteria</taxon>
        <taxon>Pseudomonadati</taxon>
        <taxon>Bacteroidota</taxon>
        <taxon>Chitinophagia</taxon>
        <taxon>Chitinophagales</taxon>
        <taxon>Chitinophagaceae</taxon>
        <taxon>Dinghuibacter</taxon>
    </lineage>
</organism>
<dbReference type="InterPro" id="IPR027417">
    <property type="entry name" value="P-loop_NTPase"/>
</dbReference>
<gene>
    <name evidence="1" type="ORF">EDB95_5101</name>
</gene>
<dbReference type="AlphaFoldDB" id="A0A4R8DIV6"/>
<protein>
    <submittedName>
        <fullName evidence="1">Putative ABC-type ATPase</fullName>
    </submittedName>
</protein>
<proteinExistence type="predicted"/>
<dbReference type="Proteomes" id="UP000294498">
    <property type="component" value="Unassembled WGS sequence"/>
</dbReference>
<name>A0A4R8DIV6_9BACT</name>
<keyword evidence="2" id="KW-1185">Reference proteome</keyword>
<dbReference type="EMBL" id="SODV01000002">
    <property type="protein sequence ID" value="TDW97254.1"/>
    <property type="molecule type" value="Genomic_DNA"/>
</dbReference>
<sequence length="182" mass="20570">MPHLYIIAGPHGAGKTKATTTVLPNVFHCDVCLDVDDMPLGVSPFYPGYFELPGAKSRMNVADLMAKREDFAIKTTLADGHQARLVGIARKREYGVTMVYYWLPSPEMSKKRVKKNIPEDKIVDTYYKSIRNLVRHILPLCDNWMIINNGGDAPVGIAVGKRDEEKTILQPEDWQKIQEQAR</sequence>
<dbReference type="Gene3D" id="3.40.50.300">
    <property type="entry name" value="P-loop containing nucleotide triphosphate hydrolases"/>
    <property type="match status" value="1"/>
</dbReference>
<dbReference type="RefSeq" id="WP_133999165.1">
    <property type="nucleotide sequence ID" value="NZ_SODV01000002.1"/>
</dbReference>
<dbReference type="PANTHER" id="PTHR39206:SF1">
    <property type="entry name" value="SLL8004 PROTEIN"/>
    <property type="match status" value="1"/>
</dbReference>
<dbReference type="OrthoDB" id="9791543at2"/>
<dbReference type="SUPFAM" id="SSF52540">
    <property type="entry name" value="P-loop containing nucleoside triphosphate hydrolases"/>
    <property type="match status" value="1"/>
</dbReference>